<evidence type="ECO:0000313" key="3">
    <source>
        <dbReference type="EMBL" id="KYO66929.1"/>
    </source>
</evidence>
<keyword evidence="1" id="KW-0472">Membrane</keyword>
<dbReference type="Pfam" id="PF00535">
    <property type="entry name" value="Glycos_transf_2"/>
    <property type="match status" value="1"/>
</dbReference>
<dbReference type="InterPro" id="IPR050834">
    <property type="entry name" value="Glycosyltransf_2"/>
</dbReference>
<dbReference type="PANTHER" id="PTHR43685">
    <property type="entry name" value="GLYCOSYLTRANSFERASE"/>
    <property type="match status" value="1"/>
</dbReference>
<evidence type="ECO:0000259" key="2">
    <source>
        <dbReference type="Pfam" id="PF00535"/>
    </source>
</evidence>
<keyword evidence="4" id="KW-1185">Reference proteome</keyword>
<feature type="domain" description="Glycosyltransferase 2-like" evidence="2">
    <location>
        <begin position="6"/>
        <end position="154"/>
    </location>
</feature>
<dbReference type="Gene3D" id="3.90.550.10">
    <property type="entry name" value="Spore Coat Polysaccharide Biosynthesis Protein SpsA, Chain A"/>
    <property type="match status" value="1"/>
</dbReference>
<dbReference type="Proteomes" id="UP000075737">
    <property type="component" value="Unassembled WGS sequence"/>
</dbReference>
<keyword evidence="1" id="KW-1133">Transmembrane helix</keyword>
<evidence type="ECO:0000256" key="1">
    <source>
        <dbReference type="SAM" id="Phobius"/>
    </source>
</evidence>
<proteinExistence type="predicted"/>
<comment type="caution">
    <text evidence="3">The sequence shown here is derived from an EMBL/GenBank/DDBJ whole genome shotgun (WGS) entry which is preliminary data.</text>
</comment>
<dbReference type="InterPro" id="IPR029044">
    <property type="entry name" value="Nucleotide-diphossugar_trans"/>
</dbReference>
<sequence length="328" mass="38868">MGKIGIVVVTYNRKELLVKFLESINKQSYKPNLVIIVDNNSTDGTKDLLIEKGFLKNYKENGYKYYDELIETNNDVEYEFFKVKYIKLKCNLGGSYGFYLGIKIAICEGIDYIWVFDDDCELEKNALNEIVKYIKSNDNKKYIYSSIAVDKKNNNLICWPTISKNRKKVITTVEEWFEEFGEYPYSIFIGGCFPKEAILECGLPVNDYFIYCDDTEYYLRMNKKGWKFIGVKESIVFHPIGKLKYKKLLNKYIIIPEAPPWKFYYSIRNSILNRKIYWKYSFLSIIIFIMKNIFFRPNNNKAYWKALLFGIRDGLFNIKGKQHQNYSL</sequence>
<keyword evidence="1" id="KW-0812">Transmembrane</keyword>
<reference evidence="3 4" key="1">
    <citation type="submission" date="2015-12" db="EMBL/GenBank/DDBJ databases">
        <title>Draft genome of Thermovenabulum gondwanense isolated from a red thermophilic microbial mat colonisisng an outflow channel of a bore well.</title>
        <authorList>
            <person name="Patel B.K."/>
        </authorList>
    </citation>
    <scope>NUCLEOTIDE SEQUENCE [LARGE SCALE GENOMIC DNA]</scope>
    <source>
        <strain evidence="3 4">R270</strain>
    </source>
</reference>
<accession>A0A162MQ92</accession>
<dbReference type="STRING" id="520767.ATZ99_07460"/>
<protein>
    <recommendedName>
        <fullName evidence="2">Glycosyltransferase 2-like domain-containing protein</fullName>
    </recommendedName>
</protein>
<dbReference type="EMBL" id="LOHZ01000023">
    <property type="protein sequence ID" value="KYO66929.1"/>
    <property type="molecule type" value="Genomic_DNA"/>
</dbReference>
<organism evidence="3 4">
    <name type="scientific">Thermovenabulum gondwanense</name>
    <dbReference type="NCBI Taxonomy" id="520767"/>
    <lineage>
        <taxon>Bacteria</taxon>
        <taxon>Bacillati</taxon>
        <taxon>Bacillota</taxon>
        <taxon>Clostridia</taxon>
        <taxon>Thermosediminibacterales</taxon>
        <taxon>Thermosediminibacteraceae</taxon>
        <taxon>Thermovenabulum</taxon>
    </lineage>
</organism>
<dbReference type="InterPro" id="IPR001173">
    <property type="entry name" value="Glyco_trans_2-like"/>
</dbReference>
<feature type="transmembrane region" description="Helical" evidence="1">
    <location>
        <begin position="276"/>
        <end position="295"/>
    </location>
</feature>
<dbReference type="RefSeq" id="WP_068747904.1">
    <property type="nucleotide sequence ID" value="NZ_LOHZ01000023.1"/>
</dbReference>
<dbReference type="SUPFAM" id="SSF53448">
    <property type="entry name" value="Nucleotide-diphospho-sugar transferases"/>
    <property type="match status" value="1"/>
</dbReference>
<dbReference type="AlphaFoldDB" id="A0A162MQ92"/>
<evidence type="ECO:0000313" key="4">
    <source>
        <dbReference type="Proteomes" id="UP000075737"/>
    </source>
</evidence>
<gene>
    <name evidence="3" type="ORF">ATZ99_07460</name>
</gene>
<name>A0A162MQ92_9FIRM</name>
<dbReference type="PANTHER" id="PTHR43685:SF2">
    <property type="entry name" value="GLYCOSYLTRANSFERASE 2-LIKE DOMAIN-CONTAINING PROTEIN"/>
    <property type="match status" value="1"/>
</dbReference>